<keyword evidence="3" id="KW-0378">Hydrolase</keyword>
<comment type="subcellular location">
    <subcellularLocation>
        <location evidence="1">Membrane</location>
    </subcellularLocation>
</comment>
<evidence type="ECO:0000256" key="3">
    <source>
        <dbReference type="ARBA" id="ARBA00022801"/>
    </source>
</evidence>
<dbReference type="Pfam" id="PF00350">
    <property type="entry name" value="Dynamin_N"/>
    <property type="match status" value="1"/>
</dbReference>
<feature type="coiled-coil region" evidence="6">
    <location>
        <begin position="601"/>
        <end position="628"/>
    </location>
</feature>
<dbReference type="Gene3D" id="3.40.50.300">
    <property type="entry name" value="P-loop containing nucleotide triphosphate hydrolases"/>
    <property type="match status" value="1"/>
</dbReference>
<dbReference type="RefSeq" id="WP_268042512.1">
    <property type="nucleotide sequence ID" value="NZ_JAPQER010000012.1"/>
</dbReference>
<dbReference type="PANTHER" id="PTHR10465:SF0">
    <property type="entry name" value="SARCALUMENIN"/>
    <property type="match status" value="1"/>
</dbReference>
<proteinExistence type="predicted"/>
<accession>A0ABT4D6M1</accession>
<evidence type="ECO:0000256" key="6">
    <source>
        <dbReference type="SAM" id="Coils"/>
    </source>
</evidence>
<dbReference type="InterPro" id="IPR045063">
    <property type="entry name" value="Dynamin_N"/>
</dbReference>
<sequence>MLNRKEIKNMLFDLRNISASCDNLYLSEIEKLEEIVEENKYKVAVIGEFSSGKSTFLNALVGKRILYSSNNEATGVITYLESGKRKIASIFMEDGREKEIELVSEQNYKELKNYADIKNKKDKISSIAISYPLKGIDKDISFIDTPGLQGISLKQMKITKEILKEANATIVLITKKGLTQTELDILTGENKKFGAINTKDVFIVINKIGMMHQGRTCNEALHKIEETKNKVIEKLKENRIKDVKIFAVDSKDSLWSSDDELYEKVLKDNNEELNIILKQEEYRERAQFDLFKEFLLDFLEEGQRNKNFLEDINSKISMIVEAFTDKFSDNESVKLSKENELIKQLYDEKEILIKNRRKLYNSLSRYIANSFDEFSVKVEEDINLLSKIKNKETAQIINKIFTSKYDVNQENVDLCYEKIKKIIGKDAEQYEEKLNQYQQIMGRYLINKRFSEDFTKIIKNKSDLNFNIDIKKIKIDLNFKKLEFEENDVIEEVKGEIKEIEDKISSLNSLIAKGDANVPEQKQNMSVLKKVQLKRDFESKKRRLGKRPSPRQKYRTVSKTTGFWIFKKTTYDEVPDGLDYSECEVWDRKTKDITNKYFKQIESIESEIEKYESIVKKLKRSKEELGRLHNKKMDFKLELSEVKRVLEVKKQKNEKKFVEDKKTDIYKTFYKLEKEAYKKIIDEIRKNIYNLKSSIKSKVKEEIENYLEGYSLKLDDKIKRIKDNIQMSDEEFTYMINKLKEMRGKV</sequence>
<protein>
    <submittedName>
        <fullName evidence="8">Dynamin family protein</fullName>
    </submittedName>
</protein>
<evidence type="ECO:0000256" key="1">
    <source>
        <dbReference type="ARBA" id="ARBA00004370"/>
    </source>
</evidence>
<dbReference type="InterPro" id="IPR027417">
    <property type="entry name" value="P-loop_NTPase"/>
</dbReference>
<organism evidence="8 9">
    <name type="scientific">Clostridium aestuarii</name>
    <dbReference type="NCBI Taxonomy" id="338193"/>
    <lineage>
        <taxon>Bacteria</taxon>
        <taxon>Bacillati</taxon>
        <taxon>Bacillota</taxon>
        <taxon>Clostridia</taxon>
        <taxon>Eubacteriales</taxon>
        <taxon>Clostridiaceae</taxon>
        <taxon>Clostridium</taxon>
    </lineage>
</organism>
<keyword evidence="9" id="KW-1185">Reference proteome</keyword>
<keyword evidence="4" id="KW-0342">GTP-binding</keyword>
<reference evidence="8" key="1">
    <citation type="submission" date="2022-12" db="EMBL/GenBank/DDBJ databases">
        <authorList>
            <person name="Wang J."/>
        </authorList>
    </citation>
    <scope>NUCLEOTIDE SEQUENCE</scope>
    <source>
        <strain evidence="8">HY-45-18</strain>
    </source>
</reference>
<evidence type="ECO:0000259" key="7">
    <source>
        <dbReference type="Pfam" id="PF00350"/>
    </source>
</evidence>
<feature type="domain" description="Dynamin N-terminal" evidence="7">
    <location>
        <begin position="43"/>
        <end position="207"/>
    </location>
</feature>
<gene>
    <name evidence="8" type="ORF">OW763_16005</name>
</gene>
<keyword evidence="2" id="KW-0547">Nucleotide-binding</keyword>
<dbReference type="SUPFAM" id="SSF52540">
    <property type="entry name" value="P-loop containing nucleoside triphosphate hydrolases"/>
    <property type="match status" value="1"/>
</dbReference>
<keyword evidence="6" id="KW-0175">Coiled coil</keyword>
<evidence type="ECO:0000256" key="5">
    <source>
        <dbReference type="ARBA" id="ARBA00023136"/>
    </source>
</evidence>
<dbReference type="Proteomes" id="UP001078443">
    <property type="component" value="Unassembled WGS sequence"/>
</dbReference>
<name>A0ABT4D6M1_9CLOT</name>
<evidence type="ECO:0000313" key="9">
    <source>
        <dbReference type="Proteomes" id="UP001078443"/>
    </source>
</evidence>
<dbReference type="EMBL" id="JAPQER010000012">
    <property type="protein sequence ID" value="MCY6485825.1"/>
    <property type="molecule type" value="Genomic_DNA"/>
</dbReference>
<comment type="caution">
    <text evidence="8">The sequence shown here is derived from an EMBL/GenBank/DDBJ whole genome shotgun (WGS) entry which is preliminary data.</text>
</comment>
<evidence type="ECO:0000256" key="4">
    <source>
        <dbReference type="ARBA" id="ARBA00023134"/>
    </source>
</evidence>
<dbReference type="InterPro" id="IPR027094">
    <property type="entry name" value="Mitofusin_fam"/>
</dbReference>
<evidence type="ECO:0000256" key="2">
    <source>
        <dbReference type="ARBA" id="ARBA00022741"/>
    </source>
</evidence>
<evidence type="ECO:0000313" key="8">
    <source>
        <dbReference type="EMBL" id="MCY6485825.1"/>
    </source>
</evidence>
<keyword evidence="5" id="KW-0472">Membrane</keyword>
<dbReference type="PANTHER" id="PTHR10465">
    <property type="entry name" value="TRANSMEMBRANE GTPASE FZO1"/>
    <property type="match status" value="1"/>
</dbReference>
<feature type="coiled-coil region" evidence="6">
    <location>
        <begin position="420"/>
        <end position="447"/>
    </location>
</feature>